<keyword evidence="4" id="KW-1185">Reference proteome</keyword>
<dbReference type="Pfam" id="PF13559">
    <property type="entry name" value="DUF4129"/>
    <property type="match status" value="1"/>
</dbReference>
<organism evidence="3 4">
    <name type="scientific">Lolliginicoccus lacisalsi</name>
    <dbReference type="NCBI Taxonomy" id="2742202"/>
    <lineage>
        <taxon>Bacteria</taxon>
        <taxon>Bacillati</taxon>
        <taxon>Actinomycetota</taxon>
        <taxon>Actinomycetes</taxon>
        <taxon>Mycobacteriales</taxon>
        <taxon>Hoyosellaceae</taxon>
        <taxon>Lolliginicoccus</taxon>
    </lineage>
</organism>
<feature type="domain" description="Protein-glutamine gamma-glutamyltransferase-like C-terminal" evidence="2">
    <location>
        <begin position="134"/>
        <end position="202"/>
    </location>
</feature>
<keyword evidence="1" id="KW-0472">Membrane</keyword>
<comment type="caution">
    <text evidence="3">The sequence shown here is derived from an EMBL/GenBank/DDBJ whole genome shotgun (WGS) entry which is preliminary data.</text>
</comment>
<keyword evidence="1" id="KW-0812">Transmembrane</keyword>
<dbReference type="Proteomes" id="UP000642993">
    <property type="component" value="Unassembled WGS sequence"/>
</dbReference>
<name>A0A927JAP7_9ACTN</name>
<evidence type="ECO:0000313" key="3">
    <source>
        <dbReference type="EMBL" id="MBD8504942.1"/>
    </source>
</evidence>
<dbReference type="AlphaFoldDB" id="A0A927JAP7"/>
<proteinExistence type="predicted"/>
<keyword evidence="1" id="KW-1133">Transmembrane helix</keyword>
<dbReference type="InterPro" id="IPR025403">
    <property type="entry name" value="TgpA-like_C"/>
</dbReference>
<dbReference type="EMBL" id="JACYWE010000001">
    <property type="protein sequence ID" value="MBD8504942.1"/>
    <property type="molecule type" value="Genomic_DNA"/>
</dbReference>
<gene>
    <name evidence="3" type="ORF">HT102_00375</name>
</gene>
<accession>A0A927JAP7</accession>
<evidence type="ECO:0000259" key="2">
    <source>
        <dbReference type="Pfam" id="PF13559"/>
    </source>
</evidence>
<sequence>MPSRTALQPPVEIARDPAGAAAREELSRPVYLEQRPSLLEQATSWLLEQLGRAINAALSGIEEASPSGAGSLLILAAVLIVGIVLVRWRAGRLRSSRTARSGRGAAPRATAHDHRLAAAAAIRAGDLATAIAERFRAITVSLEERGIIEDTRGSTAWELAERLGATRPAAADAMRAAARVLDDVLYGHRDATSTDYATIAATDEALATARASSEVSSLSTTEPPQ</sequence>
<feature type="transmembrane region" description="Helical" evidence="1">
    <location>
        <begin position="68"/>
        <end position="88"/>
    </location>
</feature>
<evidence type="ECO:0000313" key="4">
    <source>
        <dbReference type="Proteomes" id="UP000642993"/>
    </source>
</evidence>
<evidence type="ECO:0000256" key="1">
    <source>
        <dbReference type="SAM" id="Phobius"/>
    </source>
</evidence>
<dbReference type="RefSeq" id="WP_192037436.1">
    <property type="nucleotide sequence ID" value="NZ_JACYWE010000001.1"/>
</dbReference>
<reference evidence="3" key="1">
    <citation type="submission" date="2020-09" db="EMBL/GenBank/DDBJ databases">
        <title>Hoyosella lacisalsi sp. nov., a halotolerant actinobacterium isolated from soil of Lake Gudzhirganskoe.</title>
        <authorList>
            <person name="Yang Q."/>
            <person name="Guo P.Y."/>
            <person name="Liu S.W."/>
            <person name="Li F.N."/>
            <person name="Sun C.H."/>
        </authorList>
    </citation>
    <scope>NUCLEOTIDE SEQUENCE</scope>
    <source>
        <strain evidence="3">G463</strain>
    </source>
</reference>
<protein>
    <submittedName>
        <fullName evidence="3">DUF4129 domain-containing protein</fullName>
    </submittedName>
</protein>